<protein>
    <recommendedName>
        <fullName evidence="6">Retinol dehydrogenase 13</fullName>
    </recommendedName>
</protein>
<keyword evidence="5" id="KW-1185">Reference proteome</keyword>
<proteinExistence type="inferred from homology"/>
<dbReference type="GO" id="GO:0016491">
    <property type="term" value="F:oxidoreductase activity"/>
    <property type="evidence" value="ECO:0007669"/>
    <property type="project" value="UniProtKB-KW"/>
</dbReference>
<dbReference type="Pfam" id="PF00106">
    <property type="entry name" value="adh_short"/>
    <property type="match status" value="1"/>
</dbReference>
<dbReference type="NCBIfam" id="NF004846">
    <property type="entry name" value="PRK06197.1"/>
    <property type="match status" value="1"/>
</dbReference>
<organism evidence="4 5">
    <name type="scientific">Patiria miniata</name>
    <name type="common">Bat star</name>
    <name type="synonym">Asterina miniata</name>
    <dbReference type="NCBI Taxonomy" id="46514"/>
    <lineage>
        <taxon>Eukaryota</taxon>
        <taxon>Metazoa</taxon>
        <taxon>Echinodermata</taxon>
        <taxon>Eleutherozoa</taxon>
        <taxon>Asterozoa</taxon>
        <taxon>Asteroidea</taxon>
        <taxon>Valvatacea</taxon>
        <taxon>Valvatida</taxon>
        <taxon>Asterinidae</taxon>
        <taxon>Patiria</taxon>
    </lineage>
</organism>
<sequence>MYHHPIKVFTAAPCCTSSTVAVDTIMLGIGISPFAVSVVLVAATLLWLLRRYLAGGCCYSKARLDGKTVLITGGNTGIGKETARDLARRGARVILACRDLAKAEAAVADIREDTGNSNLAVVKLDLASLASVRECAEKINREESRLDILINNAGIMMCPEWQTEDGFEMQFGVNHLGHFLLTDLLLDLIKSSTPARIINVSSLAHAYAKMNWDDIQMRKGYNKRDAYGQSKLANVLFTRELSRRLRKIVSGVTVNAVHPGVVATELSRHVMKPGSLASRLISLIRYTPLVWVFKNPVQGAQTTIHCAVTPELLNTSGLYFSDCAPKEPSQHALDDDAARRLWDMSVEMVGLI</sequence>
<dbReference type="OMA" id="NEEGIWP"/>
<dbReference type="Gene3D" id="3.40.50.720">
    <property type="entry name" value="NAD(P)-binding Rossmann-like Domain"/>
    <property type="match status" value="1"/>
</dbReference>
<evidence type="ECO:0000256" key="1">
    <source>
        <dbReference type="ARBA" id="ARBA00023002"/>
    </source>
</evidence>
<name>A0A914BEH6_PATMI</name>
<evidence type="ECO:0000313" key="5">
    <source>
        <dbReference type="Proteomes" id="UP000887568"/>
    </source>
</evidence>
<dbReference type="GeneID" id="119742538"/>
<dbReference type="EnsemblMetazoa" id="XM_038218551.1">
    <property type="protein sequence ID" value="XP_038074479.1"/>
    <property type="gene ID" value="LOC119742538"/>
</dbReference>
<evidence type="ECO:0000256" key="2">
    <source>
        <dbReference type="RuleBase" id="RU000363"/>
    </source>
</evidence>
<dbReference type="RefSeq" id="XP_038074479.1">
    <property type="nucleotide sequence ID" value="XM_038218551.1"/>
</dbReference>
<dbReference type="AlphaFoldDB" id="A0A914BEH6"/>
<accession>A0A914BEH6</accession>
<reference evidence="4" key="1">
    <citation type="submission" date="2022-11" db="UniProtKB">
        <authorList>
            <consortium name="EnsemblMetazoa"/>
        </authorList>
    </citation>
    <scope>IDENTIFICATION</scope>
</reference>
<keyword evidence="3" id="KW-1133">Transmembrane helix</keyword>
<evidence type="ECO:0000313" key="4">
    <source>
        <dbReference type="EnsemblMetazoa" id="XP_038074479.1"/>
    </source>
</evidence>
<comment type="similarity">
    <text evidence="2">Belongs to the short-chain dehydrogenases/reductases (SDR) family.</text>
</comment>
<dbReference type="PANTHER" id="PTHR43157">
    <property type="entry name" value="PHOSPHATIDYLINOSITOL-GLYCAN BIOSYNTHESIS CLASS F PROTEIN-RELATED"/>
    <property type="match status" value="1"/>
</dbReference>
<dbReference type="PRINTS" id="PR00081">
    <property type="entry name" value="GDHRDH"/>
</dbReference>
<dbReference type="PANTHER" id="PTHR43157:SF31">
    <property type="entry name" value="PHOSPHATIDYLINOSITOL-GLYCAN BIOSYNTHESIS CLASS F PROTEIN"/>
    <property type="match status" value="1"/>
</dbReference>
<dbReference type="Proteomes" id="UP000887568">
    <property type="component" value="Unplaced"/>
</dbReference>
<dbReference type="InterPro" id="IPR036291">
    <property type="entry name" value="NAD(P)-bd_dom_sf"/>
</dbReference>
<dbReference type="SUPFAM" id="SSF51735">
    <property type="entry name" value="NAD(P)-binding Rossmann-fold domains"/>
    <property type="match status" value="1"/>
</dbReference>
<keyword evidence="3" id="KW-0812">Transmembrane</keyword>
<keyword evidence="3" id="KW-0472">Membrane</keyword>
<dbReference type="OrthoDB" id="191139at2759"/>
<keyword evidence="1" id="KW-0560">Oxidoreductase</keyword>
<evidence type="ECO:0000256" key="3">
    <source>
        <dbReference type="SAM" id="Phobius"/>
    </source>
</evidence>
<dbReference type="InterPro" id="IPR002347">
    <property type="entry name" value="SDR_fam"/>
</dbReference>
<feature type="transmembrane region" description="Helical" evidence="3">
    <location>
        <begin position="31"/>
        <end position="49"/>
    </location>
</feature>
<evidence type="ECO:0008006" key="6">
    <source>
        <dbReference type="Google" id="ProtNLM"/>
    </source>
</evidence>
<dbReference type="PRINTS" id="PR00080">
    <property type="entry name" value="SDRFAMILY"/>
</dbReference>